<evidence type="ECO:0000256" key="1">
    <source>
        <dbReference type="SAM" id="MobiDB-lite"/>
    </source>
</evidence>
<evidence type="ECO:0000313" key="3">
    <source>
        <dbReference type="Proteomes" id="UP001154078"/>
    </source>
</evidence>
<feature type="compositionally biased region" description="Basic and acidic residues" evidence="1">
    <location>
        <begin position="154"/>
        <end position="172"/>
    </location>
</feature>
<keyword evidence="3" id="KW-1185">Reference proteome</keyword>
<dbReference type="InterPro" id="IPR016095">
    <property type="entry name" value="Ribosomal_uL1_3-a/b-sand"/>
</dbReference>
<reference evidence="2" key="1">
    <citation type="submission" date="2021-12" db="EMBL/GenBank/DDBJ databases">
        <authorList>
            <person name="King R."/>
        </authorList>
    </citation>
    <scope>NUCLEOTIDE SEQUENCE</scope>
</reference>
<organism evidence="2 3">
    <name type="scientific">Brassicogethes aeneus</name>
    <name type="common">Rape pollen beetle</name>
    <name type="synonym">Meligethes aeneus</name>
    <dbReference type="NCBI Taxonomy" id="1431903"/>
    <lineage>
        <taxon>Eukaryota</taxon>
        <taxon>Metazoa</taxon>
        <taxon>Ecdysozoa</taxon>
        <taxon>Arthropoda</taxon>
        <taxon>Hexapoda</taxon>
        <taxon>Insecta</taxon>
        <taxon>Pterygota</taxon>
        <taxon>Neoptera</taxon>
        <taxon>Endopterygota</taxon>
        <taxon>Coleoptera</taxon>
        <taxon>Polyphaga</taxon>
        <taxon>Cucujiformia</taxon>
        <taxon>Nitidulidae</taxon>
        <taxon>Meligethinae</taxon>
        <taxon>Brassicogethes</taxon>
    </lineage>
</organism>
<feature type="region of interest" description="Disordered" evidence="1">
    <location>
        <begin position="154"/>
        <end position="175"/>
    </location>
</feature>
<sequence length="621" mass="70315">MVKIKGTPSGKTPIANKRLSAIKDKSTPFKGKKISKGETPKLKKAFELASGTPKLGKKLDLVGVTPKKIVKDEKTSPKGKNKINIIDIQVVKDGPKRRNTINAFEAQVVKDLQVNQGKTPKKQALKRRQSIAIVEETKKTPKCKNSISDIVQVKEETKTPKKEPKTPKDKTVKTPKVAVAKTPKIEAKTPKSEPITPKSELKTLKTKKLKGKTPKKPAQTEFAELEEKYNIKSSNIEEAIKGVIKFVRENPKMKNQLFGEKLPLLLQMGCFKIHRGQTRLVRIPLKNSTLTADDDVCLIVADIKGLKNKDHDQHLEKYEELLTKKGVKNIKKIMTFHEFRTEYETIELKNRLVDLYDYFLVEGKIAGKVVRKCGKIFYKKRKVPNPIKLWCTQLKKHIDASLLKTQFNVTGHGDSYTIQFGHSDMDTKDLVENVFSLIEGLDKQFPGGFNNIKLMQIFTQHATPIPIYLDTKDPNEVQVPVLKPNKINTPKRVRGELSTVTNADVIVSREGNVKVIKNDDEKGNPDEITIDDLLADIKKTQKEDATIKNKKKKAIENKNEIVVQEENANKTVDDKQNKKRKLPQSENDNKPRQQKKAKKGNMVKKQKSPVKVVPKKKKVQK</sequence>
<dbReference type="Proteomes" id="UP001154078">
    <property type="component" value="Chromosome 9"/>
</dbReference>
<dbReference type="SUPFAM" id="SSF56808">
    <property type="entry name" value="Ribosomal protein L1"/>
    <property type="match status" value="1"/>
</dbReference>
<dbReference type="InterPro" id="IPR028364">
    <property type="entry name" value="Ribosomal_uL1/biogenesis"/>
</dbReference>
<dbReference type="EMBL" id="OV121140">
    <property type="protein sequence ID" value="CAH0564939.1"/>
    <property type="molecule type" value="Genomic_DNA"/>
</dbReference>
<dbReference type="Pfam" id="PF00687">
    <property type="entry name" value="Ribosomal_L1"/>
    <property type="match status" value="1"/>
</dbReference>
<feature type="compositionally biased region" description="Basic residues" evidence="1">
    <location>
        <begin position="592"/>
        <end position="621"/>
    </location>
</feature>
<feature type="compositionally biased region" description="Basic and acidic residues" evidence="1">
    <location>
        <begin position="567"/>
        <end position="576"/>
    </location>
</feature>
<proteinExistence type="predicted"/>
<gene>
    <name evidence="2" type="ORF">MELIAE_LOCUS13370</name>
</gene>
<accession>A0A9P0BLJ1</accession>
<protein>
    <submittedName>
        <fullName evidence="2">Uncharacterized protein</fullName>
    </submittedName>
</protein>
<dbReference type="AlphaFoldDB" id="A0A9P0BLJ1"/>
<dbReference type="InterPro" id="IPR023674">
    <property type="entry name" value="Ribosomal_uL1-like"/>
</dbReference>
<name>A0A9P0BLJ1_BRAAE</name>
<dbReference type="Gene3D" id="3.40.50.790">
    <property type="match status" value="1"/>
</dbReference>
<feature type="region of interest" description="Disordered" evidence="1">
    <location>
        <begin position="563"/>
        <end position="621"/>
    </location>
</feature>
<evidence type="ECO:0000313" key="2">
    <source>
        <dbReference type="EMBL" id="CAH0564939.1"/>
    </source>
</evidence>
<dbReference type="OrthoDB" id="10251727at2759"/>